<reference evidence="1 2" key="1">
    <citation type="journal article" date="2019" name="Commun. Biol.">
        <title>The bagworm genome reveals a unique fibroin gene that provides high tensile strength.</title>
        <authorList>
            <person name="Kono N."/>
            <person name="Nakamura H."/>
            <person name="Ohtoshi R."/>
            <person name="Tomita M."/>
            <person name="Numata K."/>
            <person name="Arakawa K."/>
        </authorList>
    </citation>
    <scope>NUCLEOTIDE SEQUENCE [LARGE SCALE GENOMIC DNA]</scope>
</reference>
<protein>
    <submittedName>
        <fullName evidence="1">Uncharacterized protein</fullName>
    </submittedName>
</protein>
<gene>
    <name evidence="1" type="ORF">EVAR_62560_1</name>
</gene>
<organism evidence="1 2">
    <name type="scientific">Eumeta variegata</name>
    <name type="common">Bagworm moth</name>
    <name type="synonym">Eumeta japonica</name>
    <dbReference type="NCBI Taxonomy" id="151549"/>
    <lineage>
        <taxon>Eukaryota</taxon>
        <taxon>Metazoa</taxon>
        <taxon>Ecdysozoa</taxon>
        <taxon>Arthropoda</taxon>
        <taxon>Hexapoda</taxon>
        <taxon>Insecta</taxon>
        <taxon>Pterygota</taxon>
        <taxon>Neoptera</taxon>
        <taxon>Endopterygota</taxon>
        <taxon>Lepidoptera</taxon>
        <taxon>Glossata</taxon>
        <taxon>Ditrysia</taxon>
        <taxon>Tineoidea</taxon>
        <taxon>Psychidae</taxon>
        <taxon>Oiketicinae</taxon>
        <taxon>Eumeta</taxon>
    </lineage>
</organism>
<dbReference type="AlphaFoldDB" id="A0A4C1YRG6"/>
<evidence type="ECO:0000313" key="1">
    <source>
        <dbReference type="EMBL" id="GBP77484.1"/>
    </source>
</evidence>
<dbReference type="OrthoDB" id="410155at2759"/>
<keyword evidence="2" id="KW-1185">Reference proteome</keyword>
<proteinExistence type="predicted"/>
<dbReference type="Proteomes" id="UP000299102">
    <property type="component" value="Unassembled WGS sequence"/>
</dbReference>
<evidence type="ECO:0000313" key="2">
    <source>
        <dbReference type="Proteomes" id="UP000299102"/>
    </source>
</evidence>
<name>A0A4C1YRG6_EUMVA</name>
<dbReference type="EMBL" id="BGZK01001333">
    <property type="protein sequence ID" value="GBP77484.1"/>
    <property type="molecule type" value="Genomic_DNA"/>
</dbReference>
<sequence length="132" mass="15281">MVDETTIWYSTRLFVLSSVAENHSGRYSLRYDRESVPGRRRRSKSFSCPEDVGLAAQHLSDDIQAGYSAATMRLLAQTVRRWNLPPRLQHALQQKHYLQKFSARMRCSQVKRDLNHISQELRQAVWTFSGAA</sequence>
<accession>A0A4C1YRG6</accession>
<comment type="caution">
    <text evidence="1">The sequence shown here is derived from an EMBL/GenBank/DDBJ whole genome shotgun (WGS) entry which is preliminary data.</text>
</comment>